<dbReference type="RefSeq" id="WP_012754125.1">
    <property type="nucleotide sequence ID" value="NC_012811.1"/>
</dbReference>
<dbReference type="CDD" id="cd04301">
    <property type="entry name" value="NAT_SF"/>
    <property type="match status" value="1"/>
</dbReference>
<dbReference type="Pfam" id="PF13508">
    <property type="entry name" value="Acetyltransf_7"/>
    <property type="match status" value="1"/>
</dbReference>
<keyword evidence="4" id="KW-1185">Reference proteome</keyword>
<sequence length="138" mass="14914">MTGTQARAAGMVDQEHHPFLADVAQALADAPEARVSIARPAFGSDPDAFAIWAFDVDPSCRGLGIGSRLLERIASLADDRGVTLHVEPALTRDGLLHLGVAEWYARAGFVWNDPENPIADGQMQRRPGLASRPRYPTI</sequence>
<proteinExistence type="predicted"/>
<dbReference type="EMBL" id="CP001511">
    <property type="protein sequence ID" value="ACS43691.1"/>
    <property type="molecule type" value="Genomic_DNA"/>
</dbReference>
<keyword evidence="3" id="KW-0614">Plasmid</keyword>
<feature type="domain" description="N-acetyltransferase" evidence="2">
    <location>
        <begin position="1"/>
        <end position="138"/>
    </location>
</feature>
<dbReference type="AlphaFoldDB" id="C5B5F9"/>
<evidence type="ECO:0000256" key="1">
    <source>
        <dbReference type="SAM" id="MobiDB-lite"/>
    </source>
</evidence>
<protein>
    <recommendedName>
        <fullName evidence="2">N-acetyltransferase domain-containing protein</fullName>
    </recommendedName>
</protein>
<dbReference type="InterPro" id="IPR000182">
    <property type="entry name" value="GNAT_dom"/>
</dbReference>
<geneLocation type="plasmid" evidence="3 4">
    <name>megaplasmid</name>
</geneLocation>
<dbReference type="SUPFAM" id="SSF55729">
    <property type="entry name" value="Acyl-CoA N-acyltransferases (Nat)"/>
    <property type="match status" value="1"/>
</dbReference>
<accession>C5B5F9</accession>
<name>C5B5F9_METEA</name>
<dbReference type="Proteomes" id="UP000009081">
    <property type="component" value="Plasmid megaplasmid"/>
</dbReference>
<evidence type="ECO:0000259" key="2">
    <source>
        <dbReference type="PROSITE" id="PS51186"/>
    </source>
</evidence>
<dbReference type="HOGENOM" id="CLU_1852858_0_0_5"/>
<gene>
    <name evidence="3" type="ordered locus">MexAM1_META2p0854</name>
</gene>
<dbReference type="Gene3D" id="3.40.630.30">
    <property type="match status" value="1"/>
</dbReference>
<feature type="region of interest" description="Disordered" evidence="1">
    <location>
        <begin position="116"/>
        <end position="138"/>
    </location>
</feature>
<dbReference type="GO" id="GO:0016747">
    <property type="term" value="F:acyltransferase activity, transferring groups other than amino-acyl groups"/>
    <property type="evidence" value="ECO:0007669"/>
    <property type="project" value="InterPro"/>
</dbReference>
<reference evidence="3 4" key="1">
    <citation type="journal article" date="2009" name="PLoS ONE">
        <title>Methylobacterium genome sequences: a reference blueprint to investigate microbial metabolism of C1 compounds from natural and industrial sources.</title>
        <authorList>
            <person name="Vuilleumier S."/>
            <person name="Chistoserdova L."/>
            <person name="Lee M.-C."/>
            <person name="Bringel F."/>
            <person name="Lajus A."/>
            <person name="Zhou Y."/>
            <person name="Gourion B."/>
            <person name="Barbe V."/>
            <person name="Chang J."/>
            <person name="Cruveiller S."/>
            <person name="Dossat C."/>
            <person name="Gillett W."/>
            <person name="Gruffaz C."/>
            <person name="Haugen E."/>
            <person name="Hourcade E."/>
            <person name="Levy R."/>
            <person name="Mangenot S."/>
            <person name="Muller E."/>
            <person name="Nadalig T."/>
            <person name="Pagni M."/>
            <person name="Penny C."/>
            <person name="Peyraud R."/>
            <person name="Robinson D.G."/>
            <person name="Roche D."/>
            <person name="Rouy Z."/>
            <person name="Saenampechek C."/>
            <person name="Salvignol G."/>
            <person name="Vallenet D."/>
            <person name="Wu Z."/>
            <person name="Marx C.J."/>
            <person name="Vorholt J.A."/>
            <person name="Olson M.V."/>
            <person name="Kaul R."/>
            <person name="Weissenbach J."/>
            <person name="Medigue C."/>
            <person name="Lidstrom M.E."/>
        </authorList>
    </citation>
    <scope>NUCLEOTIDE SEQUENCE [LARGE SCALE GENOMIC DNA]</scope>
    <source>
        <strain evidence="4">ATCC 14718 / DSM 1338 / JCM 2805 / NCIMB 9133 / AM1</strain>
    </source>
</reference>
<organism evidence="3 4">
    <name type="scientific">Methylorubrum extorquens (strain ATCC 14718 / DSM 1338 / JCM 2805 / NCIMB 9133 / AM1)</name>
    <name type="common">Methylobacterium extorquens</name>
    <dbReference type="NCBI Taxonomy" id="272630"/>
    <lineage>
        <taxon>Bacteria</taxon>
        <taxon>Pseudomonadati</taxon>
        <taxon>Pseudomonadota</taxon>
        <taxon>Alphaproteobacteria</taxon>
        <taxon>Hyphomicrobiales</taxon>
        <taxon>Methylobacteriaceae</taxon>
        <taxon>Methylorubrum</taxon>
    </lineage>
</organism>
<evidence type="ECO:0000313" key="3">
    <source>
        <dbReference type="EMBL" id="ACS43691.1"/>
    </source>
</evidence>
<dbReference type="PROSITE" id="PS51186">
    <property type="entry name" value="GNAT"/>
    <property type="match status" value="1"/>
</dbReference>
<dbReference type="KEGG" id="mea:Mex_2p0854"/>
<evidence type="ECO:0000313" key="4">
    <source>
        <dbReference type="Proteomes" id="UP000009081"/>
    </source>
</evidence>
<dbReference type="InterPro" id="IPR016181">
    <property type="entry name" value="Acyl_CoA_acyltransferase"/>
</dbReference>